<protein>
    <recommendedName>
        <fullName evidence="9 13">Ubiquitin carboxyl-terminal hydrolase</fullName>
        <ecNumber evidence="9 13">3.4.19.12</ecNumber>
    </recommendedName>
</protein>
<evidence type="ECO:0000256" key="4">
    <source>
        <dbReference type="ARBA" id="ARBA00022670"/>
    </source>
</evidence>
<evidence type="ECO:0000259" key="14">
    <source>
        <dbReference type="PROSITE" id="PS52048"/>
    </source>
</evidence>
<dbReference type="InterPro" id="IPR001578">
    <property type="entry name" value="Peptidase_C12_UCH"/>
</dbReference>
<evidence type="ECO:0000256" key="9">
    <source>
        <dbReference type="PIRNR" id="PIRNR038120"/>
    </source>
</evidence>
<dbReference type="InterPro" id="IPR038765">
    <property type="entry name" value="Papain-like_cys_pep_sf"/>
</dbReference>
<evidence type="ECO:0000256" key="10">
    <source>
        <dbReference type="PIRSR" id="PIRSR038120-1"/>
    </source>
</evidence>
<evidence type="ECO:0000256" key="11">
    <source>
        <dbReference type="PIRSR" id="PIRSR038120-2"/>
    </source>
</evidence>
<reference evidence="15" key="1">
    <citation type="submission" date="2023-01" db="EMBL/GenBank/DDBJ databases">
        <title>Metagenome sequencing of chrysophaentin producing Chrysophaeum taylorii.</title>
        <authorList>
            <person name="Davison J."/>
            <person name="Bewley C."/>
        </authorList>
    </citation>
    <scope>NUCLEOTIDE SEQUENCE</scope>
    <source>
        <strain evidence="15">NIES-1699</strain>
    </source>
</reference>
<dbReference type="Pfam" id="PF01088">
    <property type="entry name" value="Peptidase_C12"/>
    <property type="match status" value="1"/>
</dbReference>
<dbReference type="PANTHER" id="PTHR10589:SF16">
    <property type="entry name" value="UBIQUITIN CARBOXYL-TERMINAL HYDROLASE ISOZYME L5"/>
    <property type="match status" value="1"/>
</dbReference>
<dbReference type="InterPro" id="IPR017390">
    <property type="entry name" value="Ubiquitinyl_hydrolase_UCH37"/>
</dbReference>
<keyword evidence="6 9" id="KW-0378">Hydrolase</keyword>
<evidence type="ECO:0000313" key="16">
    <source>
        <dbReference type="Proteomes" id="UP001230188"/>
    </source>
</evidence>
<dbReference type="FunFam" id="3.40.532.10:FF:000003">
    <property type="entry name" value="Ubiquitin carboxyl-terminal hydrolase"/>
    <property type="match status" value="1"/>
</dbReference>
<dbReference type="GO" id="GO:0006511">
    <property type="term" value="P:ubiquitin-dependent protein catabolic process"/>
    <property type="evidence" value="ECO:0007669"/>
    <property type="project" value="UniProtKB-UniRule"/>
</dbReference>
<dbReference type="AlphaFoldDB" id="A0AAD7XS35"/>
<dbReference type="GO" id="GO:0004843">
    <property type="term" value="F:cysteine-type deubiquitinase activity"/>
    <property type="evidence" value="ECO:0007669"/>
    <property type="project" value="UniProtKB-UniRule"/>
</dbReference>
<evidence type="ECO:0000256" key="5">
    <source>
        <dbReference type="ARBA" id="ARBA00022786"/>
    </source>
</evidence>
<dbReference type="Gene3D" id="3.40.532.10">
    <property type="entry name" value="Peptidase C12, ubiquitin carboxyl-terminal hydrolase"/>
    <property type="match status" value="1"/>
</dbReference>
<evidence type="ECO:0000256" key="8">
    <source>
        <dbReference type="ARBA" id="ARBA00023242"/>
    </source>
</evidence>
<sequence>MSWCTVESDPGVFTELVEKFGVSGVEFCELYSLEDEDFSRVAPVYGLIFLFKWTGESDDRETSEAPAGVFFAKQMVHNACATQAILSVLLNTDLALGETLEELRSFSAELPPDMRGLAIENSEAIRTAHNSFSRPEAFVSAEGPATKDDDVFHFVAFVPRNGRVYELDGLKDGPVDLGPADDWLAVARMAINSRIEKYAASEIKFNLMAIVRDRRLLLDEKAALCASDPDELANVEADRALETAKREQWTQENIRRRHNYVPLVVDFLKVLAANAKLKTLVDNALAAKAATPSANPLSSSS</sequence>
<dbReference type="PROSITE" id="PS52048">
    <property type="entry name" value="UCH_DOMAIN"/>
    <property type="match status" value="1"/>
</dbReference>
<feature type="active site" description="Proton donor" evidence="10 12">
    <location>
        <position position="153"/>
    </location>
</feature>
<keyword evidence="8" id="KW-0539">Nucleus</keyword>
<comment type="subcellular location">
    <subcellularLocation>
        <location evidence="2">Nucleus</location>
    </subcellularLocation>
</comment>
<dbReference type="SUPFAM" id="SSF54001">
    <property type="entry name" value="Cysteine proteinases"/>
    <property type="match status" value="1"/>
</dbReference>
<dbReference type="GO" id="GO:0005634">
    <property type="term" value="C:nucleus"/>
    <property type="evidence" value="ECO:0007669"/>
    <property type="project" value="UniProtKB-SubCell"/>
</dbReference>
<evidence type="ECO:0000256" key="13">
    <source>
        <dbReference type="RuleBase" id="RU361215"/>
    </source>
</evidence>
<dbReference type="InterPro" id="IPR036959">
    <property type="entry name" value="Peptidase_C12_UCH_sf"/>
</dbReference>
<dbReference type="CDD" id="cd09617">
    <property type="entry name" value="Peptidase_C12_UCH37_BAP1"/>
    <property type="match status" value="1"/>
</dbReference>
<feature type="active site" description="Nucleophile" evidence="10 12">
    <location>
        <position position="80"/>
    </location>
</feature>
<dbReference type="PROSITE" id="PS52049">
    <property type="entry name" value="ULD"/>
    <property type="match status" value="1"/>
</dbReference>
<organism evidence="15 16">
    <name type="scientific">Chrysophaeum taylorii</name>
    <dbReference type="NCBI Taxonomy" id="2483200"/>
    <lineage>
        <taxon>Eukaryota</taxon>
        <taxon>Sar</taxon>
        <taxon>Stramenopiles</taxon>
        <taxon>Ochrophyta</taxon>
        <taxon>Pelagophyceae</taxon>
        <taxon>Pelagomonadales</taxon>
        <taxon>Pelagomonadaceae</taxon>
        <taxon>Chrysophaeum</taxon>
    </lineage>
</organism>
<feature type="site" description="Important for enzyme activity" evidence="11 12">
    <location>
        <position position="168"/>
    </location>
</feature>
<evidence type="ECO:0000256" key="3">
    <source>
        <dbReference type="ARBA" id="ARBA00009326"/>
    </source>
</evidence>
<evidence type="ECO:0000256" key="12">
    <source>
        <dbReference type="PROSITE-ProRule" id="PRU01393"/>
    </source>
</evidence>
<dbReference type="PANTHER" id="PTHR10589">
    <property type="entry name" value="UBIQUITIN CARBOXYL-TERMINAL HYDROLASE"/>
    <property type="match status" value="1"/>
</dbReference>
<dbReference type="Proteomes" id="UP001230188">
    <property type="component" value="Unassembled WGS sequence"/>
</dbReference>
<evidence type="ECO:0000256" key="1">
    <source>
        <dbReference type="ARBA" id="ARBA00000707"/>
    </source>
</evidence>
<gene>
    <name evidence="15" type="ORF">CTAYLR_001167</name>
</gene>
<keyword evidence="4 9" id="KW-0645">Protease</keyword>
<dbReference type="GO" id="GO:0016579">
    <property type="term" value="P:protein deubiquitination"/>
    <property type="evidence" value="ECO:0007669"/>
    <property type="project" value="InterPro"/>
</dbReference>
<comment type="caution">
    <text evidence="15">The sequence shown here is derived from an EMBL/GenBank/DDBJ whole genome shotgun (WGS) entry which is preliminary data.</text>
</comment>
<feature type="domain" description="UCH catalytic" evidence="14">
    <location>
        <begin position="2"/>
        <end position="212"/>
    </location>
</feature>
<evidence type="ECO:0000256" key="7">
    <source>
        <dbReference type="ARBA" id="ARBA00022807"/>
    </source>
</evidence>
<dbReference type="EC" id="3.4.19.12" evidence="9 13"/>
<dbReference type="InterPro" id="IPR041507">
    <property type="entry name" value="UCH_C"/>
</dbReference>
<feature type="site" description="Transition state stabilizer" evidence="12">
    <location>
        <position position="74"/>
    </location>
</feature>
<keyword evidence="16" id="KW-1185">Reference proteome</keyword>
<dbReference type="EMBL" id="JAQMWT010000009">
    <property type="protein sequence ID" value="KAJ8614237.1"/>
    <property type="molecule type" value="Genomic_DNA"/>
</dbReference>
<evidence type="ECO:0000313" key="15">
    <source>
        <dbReference type="EMBL" id="KAJ8614237.1"/>
    </source>
</evidence>
<accession>A0AAD7XS35</accession>
<evidence type="ECO:0000256" key="6">
    <source>
        <dbReference type="ARBA" id="ARBA00022801"/>
    </source>
</evidence>
<keyword evidence="7 9" id="KW-0788">Thiol protease</keyword>
<dbReference type="Pfam" id="PF18031">
    <property type="entry name" value="UCH_C"/>
    <property type="match status" value="1"/>
</dbReference>
<dbReference type="PRINTS" id="PR00707">
    <property type="entry name" value="UBCTHYDRLASE"/>
</dbReference>
<comment type="similarity">
    <text evidence="3 9 12 13">Belongs to the peptidase C12 family.</text>
</comment>
<name>A0AAD7XS35_9STRA</name>
<evidence type="ECO:0000256" key="2">
    <source>
        <dbReference type="ARBA" id="ARBA00004123"/>
    </source>
</evidence>
<proteinExistence type="inferred from homology"/>
<dbReference type="GO" id="GO:0005737">
    <property type="term" value="C:cytoplasm"/>
    <property type="evidence" value="ECO:0007669"/>
    <property type="project" value="TreeGrafter"/>
</dbReference>
<comment type="catalytic activity">
    <reaction evidence="1 9 12 13">
        <text>Thiol-dependent hydrolysis of ester, thioester, amide, peptide and isopeptide bonds formed by the C-terminal Gly of ubiquitin (a 76-residue protein attached to proteins as an intracellular targeting signal).</text>
        <dbReference type="EC" id="3.4.19.12"/>
    </reaction>
</comment>
<dbReference type="PIRSF" id="PIRSF038120">
    <property type="entry name" value="Ubiquitinyl_hydrolase_UCH37"/>
    <property type="match status" value="1"/>
</dbReference>
<keyword evidence="5 9" id="KW-0833">Ubl conjugation pathway</keyword>